<comment type="subcellular location">
    <subcellularLocation>
        <location evidence="2">Cytoplasm</location>
    </subcellularLocation>
    <subcellularLocation>
        <location evidence="1">Nucleus</location>
    </subcellularLocation>
</comment>
<dbReference type="SUPFAM" id="SSF55666">
    <property type="entry name" value="Ribonuclease PH domain 2-like"/>
    <property type="match status" value="1"/>
</dbReference>
<keyword evidence="8" id="KW-0539">Nucleus</keyword>
<organism evidence="10 11">
    <name type="scientific">Ascaris lumbricoides</name>
    <name type="common">Giant roundworm</name>
    <dbReference type="NCBI Taxonomy" id="6252"/>
    <lineage>
        <taxon>Eukaryota</taxon>
        <taxon>Metazoa</taxon>
        <taxon>Ecdysozoa</taxon>
        <taxon>Nematoda</taxon>
        <taxon>Chromadorea</taxon>
        <taxon>Rhabditida</taxon>
        <taxon>Spirurina</taxon>
        <taxon>Ascaridomorpha</taxon>
        <taxon>Ascaridoidea</taxon>
        <taxon>Ascarididae</taxon>
        <taxon>Ascaris</taxon>
    </lineage>
</organism>
<keyword evidence="6" id="KW-0271">Exosome</keyword>
<dbReference type="InterPro" id="IPR020568">
    <property type="entry name" value="Ribosomal_Su5_D2-typ_SF"/>
</dbReference>
<dbReference type="GO" id="GO:0006364">
    <property type="term" value="P:rRNA processing"/>
    <property type="evidence" value="ECO:0007669"/>
    <property type="project" value="UniProtKB-KW"/>
</dbReference>
<dbReference type="GO" id="GO:0000176">
    <property type="term" value="C:nuclear exosome (RNase complex)"/>
    <property type="evidence" value="ECO:0007669"/>
    <property type="project" value="TreeGrafter"/>
</dbReference>
<dbReference type="GO" id="GO:0016075">
    <property type="term" value="P:rRNA catabolic process"/>
    <property type="evidence" value="ECO:0007669"/>
    <property type="project" value="TreeGrafter"/>
</dbReference>
<dbReference type="PANTHER" id="PTHR11953:SF2">
    <property type="entry name" value="EXOSOME COMPLEX COMPONENT MTR3"/>
    <property type="match status" value="1"/>
</dbReference>
<dbReference type="AlphaFoldDB" id="A0A0M3HX11"/>
<evidence type="ECO:0000256" key="1">
    <source>
        <dbReference type="ARBA" id="ARBA00004123"/>
    </source>
</evidence>
<proteinExistence type="inferred from homology"/>
<evidence type="ECO:0000256" key="2">
    <source>
        <dbReference type="ARBA" id="ARBA00004496"/>
    </source>
</evidence>
<dbReference type="GO" id="GO:0034475">
    <property type="term" value="P:U4 snRNA 3'-end processing"/>
    <property type="evidence" value="ECO:0007669"/>
    <property type="project" value="TreeGrafter"/>
</dbReference>
<evidence type="ECO:0000256" key="8">
    <source>
        <dbReference type="ARBA" id="ARBA00023242"/>
    </source>
</evidence>
<dbReference type="InterPro" id="IPR027408">
    <property type="entry name" value="PNPase/RNase_PH_dom_sf"/>
</dbReference>
<dbReference type="GO" id="GO:0071051">
    <property type="term" value="P:poly(A)-dependent snoRNA 3'-end processing"/>
    <property type="evidence" value="ECO:0007669"/>
    <property type="project" value="TreeGrafter"/>
</dbReference>
<dbReference type="InterPro" id="IPR050080">
    <property type="entry name" value="RNase_PH"/>
</dbReference>
<evidence type="ECO:0000259" key="9">
    <source>
        <dbReference type="Pfam" id="PF01138"/>
    </source>
</evidence>
<evidence type="ECO:0000313" key="11">
    <source>
        <dbReference type="WBParaSite" id="ALUE_0000777501-mRNA-1"/>
    </source>
</evidence>
<dbReference type="GO" id="GO:0071028">
    <property type="term" value="P:nuclear mRNA surveillance"/>
    <property type="evidence" value="ECO:0007669"/>
    <property type="project" value="TreeGrafter"/>
</dbReference>
<sequence>MRCGVFDTRKGSAFIEMGATKVVCTIDGPKEPSKSMDTDCSEGVINVQVVGVAGLSHVIESALRAIIALEHLSKQAMTQSHLTVVAVLLVSLIVHSSPSSAIYFKMQVDVEVTVLEDDGGVLAAALMCSSLALCNAGIQTLDFCVAAHVIITEDGSLKLDASSSEGDGCASVTVALMPSLKQNVCCEHRGISTLKQFKSALSLAAKSSLYLWPVLKNAITHQSSGASHCKLDALNSHYLLVDVAKNETRGVLL</sequence>
<protein>
    <submittedName>
        <fullName evidence="11">RNase_PH domain-containing protein</fullName>
    </submittedName>
</protein>
<dbReference type="Pfam" id="PF01138">
    <property type="entry name" value="RNase_PH"/>
    <property type="match status" value="1"/>
</dbReference>
<comment type="similarity">
    <text evidence="3">Belongs to the RNase PH family.</text>
</comment>
<dbReference type="WBParaSite" id="ALUE_0000777501-mRNA-1">
    <property type="protein sequence ID" value="ALUE_0000777501-mRNA-1"/>
    <property type="gene ID" value="ALUE_0000777501"/>
</dbReference>
<reference evidence="11" key="1">
    <citation type="submission" date="2017-02" db="UniProtKB">
        <authorList>
            <consortium name="WormBaseParasite"/>
        </authorList>
    </citation>
    <scope>IDENTIFICATION</scope>
</reference>
<evidence type="ECO:0000256" key="6">
    <source>
        <dbReference type="ARBA" id="ARBA00022835"/>
    </source>
</evidence>
<evidence type="ECO:0000256" key="5">
    <source>
        <dbReference type="ARBA" id="ARBA00022552"/>
    </source>
</evidence>
<dbReference type="Gene3D" id="3.30.230.70">
    <property type="entry name" value="GHMP Kinase, N-terminal domain"/>
    <property type="match status" value="1"/>
</dbReference>
<keyword evidence="4" id="KW-0963">Cytoplasm</keyword>
<dbReference type="GO" id="GO:0000177">
    <property type="term" value="C:cytoplasmic exosome (RNase complex)"/>
    <property type="evidence" value="ECO:0007669"/>
    <property type="project" value="TreeGrafter"/>
</dbReference>
<dbReference type="InterPro" id="IPR036345">
    <property type="entry name" value="ExoRNase_PH_dom2_sf"/>
</dbReference>
<dbReference type="Proteomes" id="UP000036681">
    <property type="component" value="Unplaced"/>
</dbReference>
<accession>A0A0M3HX11</accession>
<keyword evidence="7" id="KW-0694">RNA-binding</keyword>
<evidence type="ECO:0000256" key="3">
    <source>
        <dbReference type="ARBA" id="ARBA00006678"/>
    </source>
</evidence>
<dbReference type="GO" id="GO:0005730">
    <property type="term" value="C:nucleolus"/>
    <property type="evidence" value="ECO:0007669"/>
    <property type="project" value="TreeGrafter"/>
</dbReference>
<keyword evidence="10" id="KW-1185">Reference proteome</keyword>
<feature type="domain" description="Exoribonuclease phosphorolytic" evidence="9">
    <location>
        <begin position="2"/>
        <end position="139"/>
    </location>
</feature>
<name>A0A0M3HX11_ASCLU</name>
<keyword evidence="5" id="KW-0698">rRNA processing</keyword>
<dbReference type="PANTHER" id="PTHR11953">
    <property type="entry name" value="EXOSOME COMPLEX COMPONENT"/>
    <property type="match status" value="1"/>
</dbReference>
<evidence type="ECO:0000256" key="7">
    <source>
        <dbReference type="ARBA" id="ARBA00022884"/>
    </source>
</evidence>
<evidence type="ECO:0000256" key="4">
    <source>
        <dbReference type="ARBA" id="ARBA00022490"/>
    </source>
</evidence>
<evidence type="ECO:0000313" key="10">
    <source>
        <dbReference type="Proteomes" id="UP000036681"/>
    </source>
</evidence>
<dbReference type="GO" id="GO:0003723">
    <property type="term" value="F:RNA binding"/>
    <property type="evidence" value="ECO:0007669"/>
    <property type="project" value="UniProtKB-KW"/>
</dbReference>
<dbReference type="SUPFAM" id="SSF54211">
    <property type="entry name" value="Ribosomal protein S5 domain 2-like"/>
    <property type="match status" value="1"/>
</dbReference>
<dbReference type="InterPro" id="IPR001247">
    <property type="entry name" value="ExoRNase_PH_dom1"/>
</dbReference>